<feature type="region of interest" description="Disordered" evidence="1">
    <location>
        <begin position="80"/>
        <end position="110"/>
    </location>
</feature>
<gene>
    <name evidence="2" type="ORF">AXF42_Ash003661</name>
</gene>
<protein>
    <submittedName>
        <fullName evidence="2">Uncharacterized protein</fullName>
    </submittedName>
</protein>
<dbReference type="InterPro" id="IPR038824">
    <property type="entry name" value="SHOC1-like"/>
</dbReference>
<dbReference type="OrthoDB" id="10465939at2759"/>
<sequence>MRTRFLNTDYFSAPATSEALRDFQAVTLPAPDFSSPDPSTSLEIALFDPDSSIHHDVDKLPIEKALADFLSDVIPEFHRIGGTGSANSSPQMPQSSKREPRELGSGANEAERIESAGDFIYEEIEVDGCSEFSSGASGTKFIKVGI</sequence>
<evidence type="ECO:0000256" key="1">
    <source>
        <dbReference type="SAM" id="MobiDB-lite"/>
    </source>
</evidence>
<evidence type="ECO:0000313" key="2">
    <source>
        <dbReference type="EMBL" id="PKA55024.1"/>
    </source>
</evidence>
<dbReference type="GO" id="GO:0000712">
    <property type="term" value="P:resolution of meiotic recombination intermediates"/>
    <property type="evidence" value="ECO:0007669"/>
    <property type="project" value="TreeGrafter"/>
</dbReference>
<reference evidence="2 3" key="1">
    <citation type="journal article" date="2017" name="Nature">
        <title>The Apostasia genome and the evolution of orchids.</title>
        <authorList>
            <person name="Zhang G.Q."/>
            <person name="Liu K.W."/>
            <person name="Li Z."/>
            <person name="Lohaus R."/>
            <person name="Hsiao Y.Y."/>
            <person name="Niu S.C."/>
            <person name="Wang J.Y."/>
            <person name="Lin Y.C."/>
            <person name="Xu Q."/>
            <person name="Chen L.J."/>
            <person name="Yoshida K."/>
            <person name="Fujiwara S."/>
            <person name="Wang Z.W."/>
            <person name="Zhang Y.Q."/>
            <person name="Mitsuda N."/>
            <person name="Wang M."/>
            <person name="Liu G.H."/>
            <person name="Pecoraro L."/>
            <person name="Huang H.X."/>
            <person name="Xiao X.J."/>
            <person name="Lin M."/>
            <person name="Wu X.Y."/>
            <person name="Wu W.L."/>
            <person name="Chen Y.Y."/>
            <person name="Chang S.B."/>
            <person name="Sakamoto S."/>
            <person name="Ohme-Takagi M."/>
            <person name="Yagi M."/>
            <person name="Zeng S.J."/>
            <person name="Shen C.Y."/>
            <person name="Yeh C.M."/>
            <person name="Luo Y.B."/>
            <person name="Tsai W.C."/>
            <person name="Van de Peer Y."/>
            <person name="Liu Z.J."/>
        </authorList>
    </citation>
    <scope>NUCLEOTIDE SEQUENCE [LARGE SCALE GENOMIC DNA]</scope>
    <source>
        <strain evidence="3">cv. Shenzhen</strain>
        <tissue evidence="2">Stem</tissue>
    </source>
</reference>
<dbReference type="PANTHER" id="PTHR35764:SF1">
    <property type="entry name" value="PROTEIN SHORTAGE IN CHIASMATA 1"/>
    <property type="match status" value="1"/>
</dbReference>
<proteinExistence type="predicted"/>
<dbReference type="PANTHER" id="PTHR35764">
    <property type="entry name" value="PROTEIN SHORTAGE IN CHIASMATA 1"/>
    <property type="match status" value="1"/>
</dbReference>
<feature type="compositionally biased region" description="Polar residues" evidence="1">
    <location>
        <begin position="85"/>
        <end position="95"/>
    </location>
</feature>
<organism evidence="2 3">
    <name type="scientific">Apostasia shenzhenica</name>
    <dbReference type="NCBI Taxonomy" id="1088818"/>
    <lineage>
        <taxon>Eukaryota</taxon>
        <taxon>Viridiplantae</taxon>
        <taxon>Streptophyta</taxon>
        <taxon>Embryophyta</taxon>
        <taxon>Tracheophyta</taxon>
        <taxon>Spermatophyta</taxon>
        <taxon>Magnoliopsida</taxon>
        <taxon>Liliopsida</taxon>
        <taxon>Asparagales</taxon>
        <taxon>Orchidaceae</taxon>
        <taxon>Apostasioideae</taxon>
        <taxon>Apostasia</taxon>
    </lineage>
</organism>
<keyword evidence="3" id="KW-1185">Reference proteome</keyword>
<evidence type="ECO:0000313" key="3">
    <source>
        <dbReference type="Proteomes" id="UP000236161"/>
    </source>
</evidence>
<dbReference type="AlphaFoldDB" id="A0A2I0AHK3"/>
<name>A0A2I0AHK3_9ASPA</name>
<dbReference type="EMBL" id="KZ451980">
    <property type="protein sequence ID" value="PKA55024.1"/>
    <property type="molecule type" value="Genomic_DNA"/>
</dbReference>
<accession>A0A2I0AHK3</accession>
<dbReference type="Proteomes" id="UP000236161">
    <property type="component" value="Unassembled WGS sequence"/>
</dbReference>